<feature type="compositionally biased region" description="Polar residues" evidence="12">
    <location>
        <begin position="681"/>
        <end position="700"/>
    </location>
</feature>
<dbReference type="PANTHER" id="PTHR12497:SF0">
    <property type="entry name" value="TAFAZZIN"/>
    <property type="match status" value="1"/>
</dbReference>
<dbReference type="Pfam" id="PF01553">
    <property type="entry name" value="Acyltransferase"/>
    <property type="match status" value="1"/>
</dbReference>
<feature type="compositionally biased region" description="Basic and acidic residues" evidence="12">
    <location>
        <begin position="349"/>
        <end position="359"/>
    </location>
</feature>
<evidence type="ECO:0000313" key="15">
    <source>
        <dbReference type="Proteomes" id="UP000249829"/>
    </source>
</evidence>
<reference evidence="14 15" key="1">
    <citation type="submission" date="2018-02" db="EMBL/GenBank/DDBJ databases">
        <title>The genomes of Aspergillus section Nigri reveals drivers in fungal speciation.</title>
        <authorList>
            <consortium name="DOE Joint Genome Institute"/>
            <person name="Vesth T.C."/>
            <person name="Nybo J."/>
            <person name="Theobald S."/>
            <person name="Brandl J."/>
            <person name="Frisvad J.C."/>
            <person name="Nielsen K.F."/>
            <person name="Lyhne E.K."/>
            <person name="Kogle M.E."/>
            <person name="Kuo A."/>
            <person name="Riley R."/>
            <person name="Clum A."/>
            <person name="Nolan M."/>
            <person name="Lipzen A."/>
            <person name="Salamov A."/>
            <person name="Henrissat B."/>
            <person name="Wiebenga A."/>
            <person name="De vries R.P."/>
            <person name="Grigoriev I.V."/>
            <person name="Mortensen U.H."/>
            <person name="Andersen M.R."/>
            <person name="Baker S.E."/>
        </authorList>
    </citation>
    <scope>NUCLEOTIDE SEQUENCE [LARGE SCALE GENOMIC DNA]</scope>
    <source>
        <strain evidence="14 15">CBS 115571</strain>
    </source>
</reference>
<evidence type="ECO:0000256" key="3">
    <source>
        <dbReference type="ARBA" id="ARBA00022679"/>
    </source>
</evidence>
<dbReference type="InterPro" id="IPR000872">
    <property type="entry name" value="Tafazzin"/>
</dbReference>
<dbReference type="GO" id="GO:0005743">
    <property type="term" value="C:mitochondrial inner membrane"/>
    <property type="evidence" value="ECO:0007669"/>
    <property type="project" value="UniProtKB-SubCell"/>
</dbReference>
<dbReference type="SUPFAM" id="SSF69593">
    <property type="entry name" value="Glycerol-3-phosphate (1)-acyltransferase"/>
    <property type="match status" value="1"/>
</dbReference>
<evidence type="ECO:0000259" key="13">
    <source>
        <dbReference type="SMART" id="SM00563"/>
    </source>
</evidence>
<dbReference type="GO" id="GO:0047184">
    <property type="term" value="F:1-acylglycerophosphocholine O-acyltransferase activity"/>
    <property type="evidence" value="ECO:0007669"/>
    <property type="project" value="TreeGrafter"/>
</dbReference>
<keyword evidence="4" id="KW-1000">Mitochondrion outer membrane</keyword>
<feature type="compositionally biased region" description="Acidic residues" evidence="12">
    <location>
        <begin position="522"/>
        <end position="531"/>
    </location>
</feature>
<dbReference type="GO" id="GO:0007007">
    <property type="term" value="P:inner mitochondrial membrane organization"/>
    <property type="evidence" value="ECO:0007669"/>
    <property type="project" value="TreeGrafter"/>
</dbReference>
<keyword evidence="8" id="KW-0472">Membrane</keyword>
<feature type="region of interest" description="Disordered" evidence="12">
    <location>
        <begin position="882"/>
        <end position="946"/>
    </location>
</feature>
<evidence type="ECO:0000256" key="4">
    <source>
        <dbReference type="ARBA" id="ARBA00022787"/>
    </source>
</evidence>
<feature type="compositionally biased region" description="Low complexity" evidence="12">
    <location>
        <begin position="416"/>
        <end position="432"/>
    </location>
</feature>
<comment type="catalytic activity">
    <reaction evidence="11">
        <text>1'-[1,2-diacyl-sn-glycero-3-phospho],3'-[1-acyl-sn-glycero-3-phospho]-glycerol + a 1,2-diacyl-sn-glycero-3-phosphocholine = a cardiolipin + a 1-acyl-sn-glycero-3-phosphocholine</text>
        <dbReference type="Rhea" id="RHEA:33731"/>
        <dbReference type="ChEBI" id="CHEBI:57643"/>
        <dbReference type="ChEBI" id="CHEBI:58168"/>
        <dbReference type="ChEBI" id="CHEBI:62237"/>
        <dbReference type="ChEBI" id="CHEBI:64743"/>
    </reaction>
    <physiologicalReaction direction="left-to-right" evidence="11">
        <dbReference type="Rhea" id="RHEA:33732"/>
    </physiologicalReaction>
    <physiologicalReaction direction="right-to-left" evidence="11">
        <dbReference type="Rhea" id="RHEA:33733"/>
    </physiologicalReaction>
</comment>
<keyword evidence="5" id="KW-0999">Mitochondrion inner membrane</keyword>
<dbReference type="Proteomes" id="UP000249829">
    <property type="component" value="Unassembled WGS sequence"/>
</dbReference>
<dbReference type="GO" id="GO:0005741">
    <property type="term" value="C:mitochondrial outer membrane"/>
    <property type="evidence" value="ECO:0007669"/>
    <property type="project" value="UniProtKB-SubCell"/>
</dbReference>
<sequence>MSRSTTTDAGATAEAPSLPWRTLSATTMLGVASLCRSFLYVCSKPEVYGLEPFLELLDSRRDPAQRTRGLLTVSNHTSVMDDPIMWGFLPMRYWLTLSSSNKRWGFGSHDICYQTRPLALFFTMGQVLPTHRLAHSPHGGLAQPVVTQAIRLLSKGPFAADPHLARPERQSWSLQNVCVDPFSDLPMAFTTDGHDSHLSPSSFACNSYSWFHIFPEGMIHQAPNKTMRYFKWGVARLILEASECPDVVPIWLEGLDQVMHESREFPRFLPRVGKEVSITFGKKVDTEAVFGESRRKWQQIRAKAERTSPDARDLPLGVLNDELLYGPEAVELRKEVTMKVRNLVLEVRRSRGHSDEDPKAGLAETWIREGPSREGKKLDESWKFKKNAYAKPASTAHHTLASGGSRTKDHDRLRPSSTSEQQQQQQQQSQPSVNELIDHLRRTQVTRTPDQRPENSYQFVVPRSVHPSLRNLLELPETPPPRPRPGSRRHAVVGARRGTRRTAAGPPAPQSWLVGNYGREEENQEVDDDGAATETRTIYRLEGRLPGTTFPARGSLQHTVLKSMALYWAWHLEYDGPFLADLPNHVKVRLLSYLGVYTRDYQIPPGLGLRPLFPRAQHQQQQQQQQQLDDDFAAAHAHSSEAGAAHENDDEITRLDLSSALGRWLTLKQISSELLLTTKQSSQAIQPTPNEPASTSTVPSSWEDESDDHQPPPPPPQPQPSPSTPLPTTLLRTPRFTNLRYLSLAHPTPASANWNHLIPLLARLTRITHLSLAHWPLPTATPHARTATVRHPAHRALTFAYGGTDAYAAAENNWAEVAGLLRRLSRATYCLKWLDLEGCGDWIPALNWVGHGPDGEVYPSGPEWNGSWRDVEFVRLGAGWVPSLEGGDDPATGQQQQQQQRQLDGEGGRPGTLGQGGGGERRTLAASMHAPPPPPSLDADGGDGDGLPWDVEEERIKYRRLKAVQRYRQIVTTAKEVQRNVQRVRKEGKGKWVTFSFGLEGLEDDALKRLLGPRWLDLLP</sequence>
<gene>
    <name evidence="14" type="ORF">BO99DRAFT_480175</name>
</gene>
<dbReference type="InterPro" id="IPR002123">
    <property type="entry name" value="Plipid/glycerol_acylTrfase"/>
</dbReference>
<dbReference type="SMART" id="SM00563">
    <property type="entry name" value="PlsC"/>
    <property type="match status" value="1"/>
</dbReference>
<keyword evidence="7" id="KW-0496">Mitochondrion</keyword>
<organism evidence="14 15">
    <name type="scientific">Aspergillus violaceofuscus (strain CBS 115571)</name>
    <dbReference type="NCBI Taxonomy" id="1450538"/>
    <lineage>
        <taxon>Eukaryota</taxon>
        <taxon>Fungi</taxon>
        <taxon>Dikarya</taxon>
        <taxon>Ascomycota</taxon>
        <taxon>Pezizomycotina</taxon>
        <taxon>Eurotiomycetes</taxon>
        <taxon>Eurotiomycetidae</taxon>
        <taxon>Eurotiales</taxon>
        <taxon>Aspergillaceae</taxon>
        <taxon>Aspergillus</taxon>
    </lineage>
</organism>
<feature type="region of interest" description="Disordered" evidence="12">
    <location>
        <begin position="615"/>
        <end position="650"/>
    </location>
</feature>
<comment type="subcellular location">
    <subcellularLocation>
        <location evidence="1">Mitochondrion inner membrane</location>
        <topology evidence="1">Peripheral membrane protein</topology>
        <orientation evidence="1">Intermembrane side</orientation>
    </subcellularLocation>
    <subcellularLocation>
        <location evidence="10">Mitochondrion outer membrane</location>
        <topology evidence="10">Peripheral membrane protein</topology>
        <orientation evidence="10">Intermembrane side</orientation>
    </subcellularLocation>
</comment>
<feature type="compositionally biased region" description="Basic and acidic residues" evidence="12">
    <location>
        <begin position="366"/>
        <end position="383"/>
    </location>
</feature>
<dbReference type="PANTHER" id="PTHR12497">
    <property type="entry name" value="TAZ PROTEIN TAFAZZIN"/>
    <property type="match status" value="1"/>
</dbReference>
<proteinExistence type="inferred from homology"/>
<comment type="similarity">
    <text evidence="2">Belongs to the taffazin family.</text>
</comment>
<feature type="compositionally biased region" description="Polar residues" evidence="12">
    <location>
        <begin position="443"/>
        <end position="458"/>
    </location>
</feature>
<evidence type="ECO:0000256" key="1">
    <source>
        <dbReference type="ARBA" id="ARBA00004137"/>
    </source>
</evidence>
<evidence type="ECO:0000256" key="9">
    <source>
        <dbReference type="ARBA" id="ARBA00023315"/>
    </source>
</evidence>
<feature type="compositionally biased region" description="Low complexity" evidence="12">
    <location>
        <begin position="492"/>
        <end position="505"/>
    </location>
</feature>
<feature type="compositionally biased region" description="Low complexity" evidence="12">
    <location>
        <begin position="615"/>
        <end position="627"/>
    </location>
</feature>
<keyword evidence="3" id="KW-0808">Transferase</keyword>
<dbReference type="AlphaFoldDB" id="A0A2V5HC01"/>
<protein>
    <recommendedName>
        <fullName evidence="13">Phospholipid/glycerol acyltransferase domain-containing protein</fullName>
    </recommendedName>
</protein>
<dbReference type="GO" id="GO:0035965">
    <property type="term" value="P:cardiolipin acyl-chain remodeling"/>
    <property type="evidence" value="ECO:0007669"/>
    <property type="project" value="TreeGrafter"/>
</dbReference>
<keyword evidence="9" id="KW-0012">Acyltransferase</keyword>
<feature type="compositionally biased region" description="Pro residues" evidence="12">
    <location>
        <begin position="711"/>
        <end position="725"/>
    </location>
</feature>
<dbReference type="CDD" id="cd07989">
    <property type="entry name" value="LPLAT_AGPAT-like"/>
    <property type="match status" value="1"/>
</dbReference>
<dbReference type="OMA" id="FSMPKKH"/>
<evidence type="ECO:0000313" key="14">
    <source>
        <dbReference type="EMBL" id="PYI21908.1"/>
    </source>
</evidence>
<evidence type="ECO:0000256" key="8">
    <source>
        <dbReference type="ARBA" id="ARBA00023136"/>
    </source>
</evidence>
<evidence type="ECO:0000256" key="7">
    <source>
        <dbReference type="ARBA" id="ARBA00023128"/>
    </source>
</evidence>
<feature type="domain" description="Phospholipid/glycerol acyltransferase" evidence="13">
    <location>
        <begin position="70"/>
        <end position="255"/>
    </location>
</feature>
<evidence type="ECO:0000256" key="11">
    <source>
        <dbReference type="ARBA" id="ARBA00047906"/>
    </source>
</evidence>
<feature type="region of interest" description="Disordered" evidence="12">
    <location>
        <begin position="681"/>
        <end position="730"/>
    </location>
</feature>
<keyword evidence="6" id="KW-0443">Lipid metabolism</keyword>
<dbReference type="STRING" id="1450538.A0A2V5HC01"/>
<name>A0A2V5HC01_ASPV1</name>
<accession>A0A2V5HC01</accession>
<feature type="region of interest" description="Disordered" evidence="12">
    <location>
        <begin position="349"/>
        <end position="533"/>
    </location>
</feature>
<evidence type="ECO:0000256" key="10">
    <source>
        <dbReference type="ARBA" id="ARBA00024323"/>
    </source>
</evidence>
<keyword evidence="15" id="KW-1185">Reference proteome</keyword>
<evidence type="ECO:0000256" key="12">
    <source>
        <dbReference type="SAM" id="MobiDB-lite"/>
    </source>
</evidence>
<evidence type="ECO:0000256" key="2">
    <source>
        <dbReference type="ARBA" id="ARBA00010524"/>
    </source>
</evidence>
<evidence type="ECO:0000256" key="5">
    <source>
        <dbReference type="ARBA" id="ARBA00022792"/>
    </source>
</evidence>
<dbReference type="PRINTS" id="PR00979">
    <property type="entry name" value="TAFAZZIN"/>
</dbReference>
<feature type="compositionally biased region" description="Gly residues" evidence="12">
    <location>
        <begin position="908"/>
        <end position="918"/>
    </location>
</feature>
<evidence type="ECO:0000256" key="6">
    <source>
        <dbReference type="ARBA" id="ARBA00023098"/>
    </source>
</evidence>
<dbReference type="EMBL" id="KZ825114">
    <property type="protein sequence ID" value="PYI21908.1"/>
    <property type="molecule type" value="Genomic_DNA"/>
</dbReference>